<keyword evidence="1" id="KW-1133">Transmembrane helix</keyword>
<dbReference type="AlphaFoldDB" id="A0A0C5AYB9"/>
<proteinExistence type="predicted"/>
<reference evidence="2" key="1">
    <citation type="submission" date="2013-07" db="EMBL/GenBank/DDBJ databases">
        <title>Complete sequence of a native Burkholderia pseudomallei plasmid.</title>
        <authorList>
            <person name="Stone J.K."/>
            <person name="Bollig M.C."/>
            <person name="Gibbons H.S."/>
            <person name="Mayo M."/>
            <person name="Currie B.J."/>
            <person name="Keim P."/>
            <person name="Tuanyok A."/>
        </authorList>
    </citation>
    <scope>NUCLEOTIDE SEQUENCE</scope>
    <source>
        <strain evidence="2">MSHR1950</strain>
        <plasmid evidence="2">pBPSE01</plasmid>
    </source>
</reference>
<geneLocation type="plasmid" evidence="2">
    <name>pBPSE01</name>
</geneLocation>
<evidence type="ECO:0000256" key="1">
    <source>
        <dbReference type="SAM" id="Phobius"/>
    </source>
</evidence>
<keyword evidence="1" id="KW-0812">Transmembrane</keyword>
<keyword evidence="1" id="KW-0472">Membrane</keyword>
<feature type="transmembrane region" description="Helical" evidence="1">
    <location>
        <begin position="20"/>
        <end position="38"/>
    </location>
</feature>
<sequence length="43" mass="4716">MTETTKQHKPVPKMLKKNGFLTWVAFALIAGVVVVSFAKHFGG</sequence>
<dbReference type="RefSeq" id="WP_269769119.1">
    <property type="nucleotide sequence ID" value="NZ_KF418775.1"/>
</dbReference>
<accession>A0A0C5AYB9</accession>
<dbReference type="EMBL" id="KF418775">
    <property type="protein sequence ID" value="AJL34944.1"/>
    <property type="molecule type" value="Genomic_DNA"/>
</dbReference>
<organism evidence="2">
    <name type="scientific">Burkholderia pseudomallei</name>
    <name type="common">Pseudomonas pseudomallei</name>
    <dbReference type="NCBI Taxonomy" id="28450"/>
    <lineage>
        <taxon>Bacteria</taxon>
        <taxon>Pseudomonadati</taxon>
        <taxon>Pseudomonadota</taxon>
        <taxon>Betaproteobacteria</taxon>
        <taxon>Burkholderiales</taxon>
        <taxon>Burkholderiaceae</taxon>
        <taxon>Burkholderia</taxon>
        <taxon>pseudomallei group</taxon>
    </lineage>
</organism>
<evidence type="ECO:0000313" key="2">
    <source>
        <dbReference type="EMBL" id="AJL34944.1"/>
    </source>
</evidence>
<protein>
    <submittedName>
        <fullName evidence="2">Uncharacterized protein</fullName>
    </submittedName>
</protein>
<keyword evidence="2" id="KW-0614">Plasmid</keyword>
<name>A0A0C5AYB9_BURPE</name>
<gene>
    <name evidence="2" type="ORF">pBPS061</name>
</gene>